<dbReference type="GO" id="GO:0005737">
    <property type="term" value="C:cytoplasm"/>
    <property type="evidence" value="ECO:0007669"/>
    <property type="project" value="UniProtKB-ARBA"/>
</dbReference>
<dbReference type="EMBL" id="AAEW02000013">
    <property type="protein sequence ID" value="EAT15199.1"/>
    <property type="molecule type" value="Genomic_DNA"/>
</dbReference>
<evidence type="ECO:0000256" key="10">
    <source>
        <dbReference type="ARBA" id="ARBA00048552"/>
    </source>
</evidence>
<evidence type="ECO:0000256" key="3">
    <source>
        <dbReference type="ARBA" id="ARBA00015972"/>
    </source>
</evidence>
<dbReference type="InterPro" id="IPR011262">
    <property type="entry name" value="DNA-dir_RNA_pol_insert"/>
</dbReference>
<proteinExistence type="inferred from homology"/>
<evidence type="ECO:0000256" key="11">
    <source>
        <dbReference type="HAMAP-Rule" id="MF_00059"/>
    </source>
</evidence>
<dbReference type="GO" id="GO:0003677">
    <property type="term" value="F:DNA binding"/>
    <property type="evidence" value="ECO:0007669"/>
    <property type="project" value="UniProtKB-UniRule"/>
</dbReference>
<dbReference type="SUPFAM" id="SSF47789">
    <property type="entry name" value="C-terminal domain of RNA polymerase alpha subunit"/>
    <property type="match status" value="1"/>
</dbReference>
<dbReference type="CDD" id="cd06928">
    <property type="entry name" value="RNAP_alpha_NTD"/>
    <property type="match status" value="1"/>
</dbReference>
<protein>
    <recommendedName>
        <fullName evidence="3 11">DNA-directed RNA polymerase subunit alpha</fullName>
        <shortName evidence="11">RNAP subunit alpha</shortName>
        <ecNumber evidence="2 11">2.7.7.6</ecNumber>
    </recommendedName>
    <alternativeName>
        <fullName evidence="9 11">RNA polymerase subunit alpha</fullName>
    </alternativeName>
    <alternativeName>
        <fullName evidence="8 11">Transcriptase subunit alpha</fullName>
    </alternativeName>
</protein>
<dbReference type="GO" id="GO:0000428">
    <property type="term" value="C:DNA-directed RNA polymerase complex"/>
    <property type="evidence" value="ECO:0007669"/>
    <property type="project" value="UniProtKB-KW"/>
</dbReference>
<dbReference type="NCBIfam" id="NF003515">
    <property type="entry name" value="PRK05182.2-1"/>
    <property type="match status" value="1"/>
</dbReference>
<evidence type="ECO:0000313" key="14">
    <source>
        <dbReference type="Proteomes" id="UP000005695"/>
    </source>
</evidence>
<dbReference type="Gene3D" id="3.30.1360.10">
    <property type="entry name" value="RNA polymerase, RBP11-like subunit"/>
    <property type="match status" value="1"/>
</dbReference>
<organism evidence="13 14">
    <name type="scientific">Desulfuromonas acetoxidans (strain DSM 684 / 11070)</name>
    <dbReference type="NCBI Taxonomy" id="281689"/>
    <lineage>
        <taxon>Bacteria</taxon>
        <taxon>Pseudomonadati</taxon>
        <taxon>Thermodesulfobacteriota</taxon>
        <taxon>Desulfuromonadia</taxon>
        <taxon>Desulfuromonadales</taxon>
        <taxon>Desulfuromonadaceae</taxon>
        <taxon>Desulfuromonas</taxon>
    </lineage>
</organism>
<dbReference type="FunFam" id="2.170.120.12:FF:000001">
    <property type="entry name" value="DNA-directed RNA polymerase subunit alpha"/>
    <property type="match status" value="1"/>
</dbReference>
<comment type="subunit">
    <text evidence="11">Homodimer. The RNAP catalytic core consists of 2 alpha, 1 beta, 1 beta' and 1 omega subunit. When a sigma factor is associated with the core the holoenzyme is formed, which can initiate transcription.</text>
</comment>
<keyword evidence="4 11" id="KW-0240">DNA-directed RNA polymerase</keyword>
<dbReference type="InterPro" id="IPR011260">
    <property type="entry name" value="RNAP_asu_C"/>
</dbReference>
<evidence type="ECO:0000256" key="5">
    <source>
        <dbReference type="ARBA" id="ARBA00022679"/>
    </source>
</evidence>
<evidence type="ECO:0000256" key="4">
    <source>
        <dbReference type="ARBA" id="ARBA00022478"/>
    </source>
</evidence>
<evidence type="ECO:0000313" key="13">
    <source>
        <dbReference type="EMBL" id="EAT15199.1"/>
    </source>
</evidence>
<comment type="similarity">
    <text evidence="1 11">Belongs to the RNA polymerase alpha chain family.</text>
</comment>
<comment type="caution">
    <text evidence="13">The sequence shown here is derived from an EMBL/GenBank/DDBJ whole genome shotgun (WGS) entry which is preliminary data.</text>
</comment>
<dbReference type="RefSeq" id="WP_006001496.1">
    <property type="nucleotide sequence ID" value="NZ_AAEW02000013.1"/>
</dbReference>
<dbReference type="NCBIfam" id="TIGR02027">
    <property type="entry name" value="rpoA"/>
    <property type="match status" value="1"/>
</dbReference>
<feature type="region of interest" description="Alpha N-terminal domain (alpha-NTD)" evidence="11">
    <location>
        <begin position="1"/>
        <end position="233"/>
    </location>
</feature>
<reference evidence="13" key="1">
    <citation type="submission" date="2006-05" db="EMBL/GenBank/DDBJ databases">
        <title>Annotation of the draft genome assembly of Desulfuromonas acetoxidans DSM 684.</title>
        <authorList>
            <consortium name="US DOE Joint Genome Institute (JGI-ORNL)"/>
            <person name="Larimer F."/>
            <person name="Land M."/>
            <person name="Hauser L."/>
        </authorList>
    </citation>
    <scope>NUCLEOTIDE SEQUENCE [LARGE SCALE GENOMIC DNA]</scope>
    <source>
        <strain evidence="13">DSM 684</strain>
    </source>
</reference>
<dbReference type="InterPro" id="IPR011773">
    <property type="entry name" value="DNA-dir_RpoA"/>
</dbReference>
<dbReference type="EC" id="2.7.7.6" evidence="2 11"/>
<dbReference type="FunFam" id="1.10.150.20:FF:000001">
    <property type="entry name" value="DNA-directed RNA polymerase subunit alpha"/>
    <property type="match status" value="1"/>
</dbReference>
<dbReference type="SUPFAM" id="SSF56553">
    <property type="entry name" value="Insert subdomain of RNA polymerase alpha subunit"/>
    <property type="match status" value="1"/>
</dbReference>
<dbReference type="SUPFAM" id="SSF55257">
    <property type="entry name" value="RBP11-like subunits of RNA polymerase"/>
    <property type="match status" value="1"/>
</dbReference>
<comment type="domain">
    <text evidence="11">The N-terminal domain is essential for RNAP assembly and basal transcription, whereas the C-terminal domain is involved in interaction with transcriptional regulators and with upstream promoter elements.</text>
</comment>
<evidence type="ECO:0000256" key="6">
    <source>
        <dbReference type="ARBA" id="ARBA00022695"/>
    </source>
</evidence>
<evidence type="ECO:0000256" key="2">
    <source>
        <dbReference type="ARBA" id="ARBA00012418"/>
    </source>
</evidence>
<evidence type="ECO:0000256" key="7">
    <source>
        <dbReference type="ARBA" id="ARBA00023163"/>
    </source>
</evidence>
<keyword evidence="5 11" id="KW-0808">Transferase</keyword>
<dbReference type="Gene3D" id="2.170.120.12">
    <property type="entry name" value="DNA-directed RNA polymerase, insert domain"/>
    <property type="match status" value="1"/>
</dbReference>
<evidence type="ECO:0000256" key="1">
    <source>
        <dbReference type="ARBA" id="ARBA00007123"/>
    </source>
</evidence>
<dbReference type="Proteomes" id="UP000005695">
    <property type="component" value="Unassembled WGS sequence"/>
</dbReference>
<dbReference type="InterPro" id="IPR036643">
    <property type="entry name" value="RNApol_insert_sf"/>
</dbReference>
<evidence type="ECO:0000259" key="12">
    <source>
        <dbReference type="SMART" id="SM00662"/>
    </source>
</evidence>
<dbReference type="Pfam" id="PF01000">
    <property type="entry name" value="RNA_pol_A_bac"/>
    <property type="match status" value="1"/>
</dbReference>
<reference evidence="13" key="2">
    <citation type="submission" date="2006-05" db="EMBL/GenBank/DDBJ databases">
        <title>Sequencing of the draft genome and assembly of Desulfuromonas acetoxidans DSM 684.</title>
        <authorList>
            <consortium name="US DOE Joint Genome Institute (JGI-PGF)"/>
            <person name="Copeland A."/>
            <person name="Lucas S."/>
            <person name="Lapidus A."/>
            <person name="Barry K."/>
            <person name="Detter J.C."/>
            <person name="Glavina del Rio T."/>
            <person name="Hammon N."/>
            <person name="Israni S."/>
            <person name="Dalin E."/>
            <person name="Tice H."/>
            <person name="Bruce D."/>
            <person name="Pitluck S."/>
            <person name="Richardson P."/>
        </authorList>
    </citation>
    <scope>NUCLEOTIDE SEQUENCE [LARGE SCALE GENOMIC DNA]</scope>
    <source>
        <strain evidence="13">DSM 684</strain>
    </source>
</reference>
<evidence type="ECO:0000256" key="8">
    <source>
        <dbReference type="ARBA" id="ARBA00032524"/>
    </source>
</evidence>
<dbReference type="GO" id="GO:0003899">
    <property type="term" value="F:DNA-directed RNA polymerase activity"/>
    <property type="evidence" value="ECO:0007669"/>
    <property type="project" value="UniProtKB-UniRule"/>
</dbReference>
<dbReference type="SMART" id="SM00662">
    <property type="entry name" value="RPOLD"/>
    <property type="match status" value="1"/>
</dbReference>
<comment type="function">
    <text evidence="11">DNA-dependent RNA polymerase catalyzes the transcription of DNA into RNA using the four ribonucleoside triphosphates as substrates.</text>
</comment>
<dbReference type="OrthoDB" id="9805706at2"/>
<feature type="domain" description="DNA-directed RNA polymerase RpoA/D/Rpb3-type" evidence="12">
    <location>
        <begin position="25"/>
        <end position="232"/>
    </location>
</feature>
<keyword evidence="7 11" id="KW-0804">Transcription</keyword>
<dbReference type="AlphaFoldDB" id="Q1JXZ7"/>
<dbReference type="Pfam" id="PF01193">
    <property type="entry name" value="RNA_pol_L"/>
    <property type="match status" value="1"/>
</dbReference>
<dbReference type="HAMAP" id="MF_00059">
    <property type="entry name" value="RNApol_bact_RpoA"/>
    <property type="match status" value="1"/>
</dbReference>
<dbReference type="GO" id="GO:0046983">
    <property type="term" value="F:protein dimerization activity"/>
    <property type="evidence" value="ECO:0007669"/>
    <property type="project" value="InterPro"/>
</dbReference>
<comment type="catalytic activity">
    <reaction evidence="10 11">
        <text>RNA(n) + a ribonucleoside 5'-triphosphate = RNA(n+1) + diphosphate</text>
        <dbReference type="Rhea" id="RHEA:21248"/>
        <dbReference type="Rhea" id="RHEA-COMP:14527"/>
        <dbReference type="Rhea" id="RHEA-COMP:17342"/>
        <dbReference type="ChEBI" id="CHEBI:33019"/>
        <dbReference type="ChEBI" id="CHEBI:61557"/>
        <dbReference type="ChEBI" id="CHEBI:140395"/>
        <dbReference type="EC" id="2.7.7.6"/>
    </reaction>
</comment>
<dbReference type="GO" id="GO:0006351">
    <property type="term" value="P:DNA-templated transcription"/>
    <property type="evidence" value="ECO:0007669"/>
    <property type="project" value="UniProtKB-UniRule"/>
</dbReference>
<sequence length="338" mass="38001">MYKNWRDLIKPKRLQVDSRSLTANYGKFFAEPFERGFGTTIGNSLRRILLSSLQGAAITSVRIKGVLHEFSTVPGVTEDVTDIILNLKSVLLRLEGQESRNIRIVKKGAGVITAGDIVTDSNVEILNPDLYIATCTKEADVEIDMVVSMGKGYVTAERNRDDKAPVGTIPIDSIFSPIKKVNYAVTNARVGQITDYDKLTLEVWTDASVKPEDAVAYSAKILKEHLQMFINFDEEQIPEEEPEEEEVQKINENLYRSVEELELSVRSANCLKNARISLIGDLVQKTEAEMLKTQNFGRKSLNEIKDILAEMGLTLGMKLENFPDPEYLKVLQKSREEI</sequence>
<keyword evidence="6 11" id="KW-0548">Nucleotidyltransferase</keyword>
<evidence type="ECO:0000256" key="9">
    <source>
        <dbReference type="ARBA" id="ARBA00033070"/>
    </source>
</evidence>
<dbReference type="Gene3D" id="1.10.150.20">
    <property type="entry name" value="5' to 3' exonuclease, C-terminal subdomain"/>
    <property type="match status" value="1"/>
</dbReference>
<keyword evidence="14" id="KW-1185">Reference proteome</keyword>
<gene>
    <name evidence="11" type="primary">rpoA</name>
    <name evidence="13" type="ORF">Dace_0569</name>
</gene>
<dbReference type="NCBIfam" id="NF003513">
    <property type="entry name" value="PRK05182.1-2"/>
    <property type="match status" value="1"/>
</dbReference>
<name>Q1JXZ7_DESA6</name>
<dbReference type="NCBIfam" id="NF003519">
    <property type="entry name" value="PRK05182.2-5"/>
    <property type="match status" value="1"/>
</dbReference>
<dbReference type="InterPro" id="IPR036603">
    <property type="entry name" value="RBP11-like"/>
</dbReference>
<accession>Q1JXZ7</accession>
<dbReference type="Pfam" id="PF03118">
    <property type="entry name" value="RNA_pol_A_CTD"/>
    <property type="match status" value="1"/>
</dbReference>
<dbReference type="InterPro" id="IPR011263">
    <property type="entry name" value="DNA-dir_RNA_pol_RpoA/D/Rpb3"/>
</dbReference>
<feature type="region of interest" description="Alpha C-terminal domain (alpha-CTD)" evidence="11">
    <location>
        <begin position="250"/>
        <end position="338"/>
    </location>
</feature>